<dbReference type="KEGG" id="lmd:METH_09365"/>
<dbReference type="GO" id="GO:0016810">
    <property type="term" value="F:hydrolase activity, acting on carbon-nitrogen (but not peptide) bonds"/>
    <property type="evidence" value="ECO:0007669"/>
    <property type="project" value="InterPro"/>
</dbReference>
<sequence>MTPSIIIHNGALMTFDDAMPTAQALAIAGSRITAVGADAAILSLAGPETRMIDAGGATVLPGFIDSHVHLFGGSVELDCLNLYGVTGLPAMRAGIRPYAQANPDDALVFCVMADYGILGTGKTPTRHDLDRILSDRPLAMFAPDHHTIWANTAALKAAGLLQGGPTDAGSEIVMGEDGLATGELLEPGAYEPVLRLTRHGGRDMLGLTTGKDPVPPATADQRRMDKDVLAKGLAHCAAQGITGLHLMDGNRYQLELLSELEAEGRLLCRCRVPFHMKGTDPLQRMTAEAPAMRDDFRSGKIACSHVKMFIDGVIESGTALMLRPYPGELGANGNSGDEVFTQEHFVACCSEADRLGFQIAVHAIGDAGVRRTIDAFEMAAKTNGRRDSRHRIEHIEVIHPDDIPRLAALGIVASLQPGHAPMGHIFPPGGAAQYLHADQIAGAYAWQTIRDAGAQVIFSTDWPVIPVNVMANVKAAIAPLDLGEGWADQTQTLHDTLASYTRGNAWSEFNEDTKGKLAIGMAADVAIMSHDLTQLAPGNVTAAMAMTTICDGMVTYQHGV</sequence>
<proteinExistence type="predicted"/>
<organism evidence="2 3">
    <name type="scientific">Leisingera methylohalidivorans DSM 14336</name>
    <dbReference type="NCBI Taxonomy" id="999552"/>
    <lineage>
        <taxon>Bacteria</taxon>
        <taxon>Pseudomonadati</taxon>
        <taxon>Pseudomonadota</taxon>
        <taxon>Alphaproteobacteria</taxon>
        <taxon>Rhodobacterales</taxon>
        <taxon>Roseobacteraceae</taxon>
        <taxon>Leisingera</taxon>
    </lineage>
</organism>
<dbReference type="Pfam" id="PF07969">
    <property type="entry name" value="Amidohydro_3"/>
    <property type="match status" value="1"/>
</dbReference>
<name>V9VT54_9RHOB</name>
<dbReference type="CDD" id="cd01300">
    <property type="entry name" value="YtcJ_like"/>
    <property type="match status" value="1"/>
</dbReference>
<dbReference type="InterPro" id="IPR013108">
    <property type="entry name" value="Amidohydro_3"/>
</dbReference>
<dbReference type="AlphaFoldDB" id="V9VT54"/>
<dbReference type="STRING" id="999552.METH_09365"/>
<reference evidence="2 3" key="1">
    <citation type="submission" date="2013-09" db="EMBL/GenBank/DDBJ databases">
        <authorList>
            <consortium name="DOE Joint Genome Institute"/>
            <person name="Klenk H.-P."/>
            <person name="Huntemann M."/>
            <person name="Han J."/>
            <person name="Chen A."/>
            <person name="Kyrpides N."/>
            <person name="Mavromatis K."/>
            <person name="Markowitz V."/>
            <person name="Palaniappan K."/>
            <person name="Ivanova N."/>
            <person name="Schaumberg A."/>
            <person name="Pati A."/>
            <person name="Liolios K."/>
            <person name="Nordberg H.P."/>
            <person name="Cantor M.N."/>
            <person name="Hua S.X."/>
            <person name="Woyke T."/>
        </authorList>
    </citation>
    <scope>NUCLEOTIDE SEQUENCE [LARGE SCALE GENOMIC DNA]</scope>
    <source>
        <strain evidence="2 3">DSM 14336</strain>
    </source>
</reference>
<dbReference type="InterPro" id="IPR011059">
    <property type="entry name" value="Metal-dep_hydrolase_composite"/>
</dbReference>
<dbReference type="Proteomes" id="UP000018780">
    <property type="component" value="Chromosome"/>
</dbReference>
<dbReference type="OrthoDB" id="9811399at2"/>
<dbReference type="Gene3D" id="3.10.310.70">
    <property type="match status" value="1"/>
</dbReference>
<protein>
    <submittedName>
        <fullName evidence="2">Amidohydrolase</fullName>
    </submittedName>
</protein>
<keyword evidence="2" id="KW-0378">Hydrolase</keyword>
<dbReference type="InterPro" id="IPR033932">
    <property type="entry name" value="YtcJ-like"/>
</dbReference>
<evidence type="ECO:0000313" key="3">
    <source>
        <dbReference type="Proteomes" id="UP000018780"/>
    </source>
</evidence>
<keyword evidence="3" id="KW-1185">Reference proteome</keyword>
<dbReference type="RefSeq" id="WP_024090127.1">
    <property type="nucleotide sequence ID" value="NC_023135.1"/>
</dbReference>
<evidence type="ECO:0000313" key="2">
    <source>
        <dbReference type="EMBL" id="AHD00864.1"/>
    </source>
</evidence>
<dbReference type="PATRIC" id="fig|999552.6.peg.1872"/>
<dbReference type="SUPFAM" id="SSF51338">
    <property type="entry name" value="Composite domain of metallo-dependent hydrolases"/>
    <property type="match status" value="1"/>
</dbReference>
<evidence type="ECO:0000259" key="1">
    <source>
        <dbReference type="Pfam" id="PF07969"/>
    </source>
</evidence>
<dbReference type="Gene3D" id="3.20.20.140">
    <property type="entry name" value="Metal-dependent hydrolases"/>
    <property type="match status" value="1"/>
</dbReference>
<dbReference type="HOGENOM" id="CLU_009942_1_0_5"/>
<gene>
    <name evidence="2" type="ORF">METH_09365</name>
</gene>
<accession>V9VT54</accession>
<dbReference type="PANTHER" id="PTHR22642">
    <property type="entry name" value="IMIDAZOLONEPROPIONASE"/>
    <property type="match status" value="1"/>
</dbReference>
<feature type="domain" description="Amidohydrolase 3" evidence="1">
    <location>
        <begin position="51"/>
        <end position="556"/>
    </location>
</feature>
<dbReference type="InterPro" id="IPR032466">
    <property type="entry name" value="Metal_Hydrolase"/>
</dbReference>
<dbReference type="Gene3D" id="2.30.40.10">
    <property type="entry name" value="Urease, subunit C, domain 1"/>
    <property type="match status" value="1"/>
</dbReference>
<dbReference type="PANTHER" id="PTHR22642:SF2">
    <property type="entry name" value="PROTEIN LONG AFTER FAR-RED 3"/>
    <property type="match status" value="1"/>
</dbReference>
<dbReference type="EMBL" id="CP006773">
    <property type="protein sequence ID" value="AHD00864.1"/>
    <property type="molecule type" value="Genomic_DNA"/>
</dbReference>
<dbReference type="SUPFAM" id="SSF51556">
    <property type="entry name" value="Metallo-dependent hydrolases"/>
    <property type="match status" value="1"/>
</dbReference>